<evidence type="ECO:0000313" key="3">
    <source>
        <dbReference type="Proteomes" id="UP000324222"/>
    </source>
</evidence>
<evidence type="ECO:0000256" key="1">
    <source>
        <dbReference type="SAM" id="Phobius"/>
    </source>
</evidence>
<accession>A0A5B7JYV3</accession>
<protein>
    <submittedName>
        <fullName evidence="2">Uncharacterized protein</fullName>
    </submittedName>
</protein>
<feature type="transmembrane region" description="Helical" evidence="1">
    <location>
        <begin position="82"/>
        <end position="103"/>
    </location>
</feature>
<keyword evidence="1" id="KW-0812">Transmembrane</keyword>
<keyword evidence="1" id="KW-1133">Transmembrane helix</keyword>
<dbReference type="Proteomes" id="UP000324222">
    <property type="component" value="Unassembled WGS sequence"/>
</dbReference>
<organism evidence="2 3">
    <name type="scientific">Portunus trituberculatus</name>
    <name type="common">Swimming crab</name>
    <name type="synonym">Neptunus trituberculatus</name>
    <dbReference type="NCBI Taxonomy" id="210409"/>
    <lineage>
        <taxon>Eukaryota</taxon>
        <taxon>Metazoa</taxon>
        <taxon>Ecdysozoa</taxon>
        <taxon>Arthropoda</taxon>
        <taxon>Crustacea</taxon>
        <taxon>Multicrustacea</taxon>
        <taxon>Malacostraca</taxon>
        <taxon>Eumalacostraca</taxon>
        <taxon>Eucarida</taxon>
        <taxon>Decapoda</taxon>
        <taxon>Pleocyemata</taxon>
        <taxon>Brachyura</taxon>
        <taxon>Eubrachyura</taxon>
        <taxon>Portunoidea</taxon>
        <taxon>Portunidae</taxon>
        <taxon>Portuninae</taxon>
        <taxon>Portunus</taxon>
    </lineage>
</organism>
<gene>
    <name evidence="2" type="ORF">E2C01_093492</name>
</gene>
<comment type="caution">
    <text evidence="2">The sequence shown here is derived from an EMBL/GenBank/DDBJ whole genome shotgun (WGS) entry which is preliminary data.</text>
</comment>
<dbReference type="EMBL" id="VSRR010112772">
    <property type="protein sequence ID" value="MPC98138.1"/>
    <property type="molecule type" value="Genomic_DNA"/>
</dbReference>
<dbReference type="AlphaFoldDB" id="A0A5B7JYV3"/>
<sequence length="112" mass="12285">MKGLIKVRIILTDPCPDPHFWSPGLLRSQFGRRHSGDDLCFSFTSLFSFPVACTFLDPSPSLLPLSWWGVWGVRGRGLAGEWGAAGITVSVLFIIFLLFSLFVTRLDGGVVG</sequence>
<keyword evidence="1" id="KW-0472">Membrane</keyword>
<keyword evidence="3" id="KW-1185">Reference proteome</keyword>
<proteinExistence type="predicted"/>
<reference evidence="2 3" key="1">
    <citation type="submission" date="2019-05" db="EMBL/GenBank/DDBJ databases">
        <title>Another draft genome of Portunus trituberculatus and its Hox gene families provides insights of decapod evolution.</title>
        <authorList>
            <person name="Jeong J.-H."/>
            <person name="Song I."/>
            <person name="Kim S."/>
            <person name="Choi T."/>
            <person name="Kim D."/>
            <person name="Ryu S."/>
            <person name="Kim W."/>
        </authorList>
    </citation>
    <scope>NUCLEOTIDE SEQUENCE [LARGE SCALE GENOMIC DNA]</scope>
    <source>
        <tissue evidence="2">Muscle</tissue>
    </source>
</reference>
<name>A0A5B7JYV3_PORTR</name>
<evidence type="ECO:0000313" key="2">
    <source>
        <dbReference type="EMBL" id="MPC98138.1"/>
    </source>
</evidence>